<proteinExistence type="predicted"/>
<evidence type="ECO:0000256" key="1">
    <source>
        <dbReference type="SAM" id="MobiDB-lite"/>
    </source>
</evidence>
<protein>
    <submittedName>
        <fullName evidence="2">Uncharacterized protein</fullName>
    </submittedName>
</protein>
<gene>
    <name evidence="2" type="ORF">HYC85_019849</name>
</gene>
<dbReference type="PANTHER" id="PTHR34057:SF1">
    <property type="entry name" value="ELONGATION FACTOR"/>
    <property type="match status" value="1"/>
</dbReference>
<dbReference type="CDD" id="cd11650">
    <property type="entry name" value="AT4G37440_like"/>
    <property type="match status" value="1"/>
</dbReference>
<reference evidence="2 3" key="2">
    <citation type="submission" date="2020-07" db="EMBL/GenBank/DDBJ databases">
        <title>Genome assembly of wild tea tree DASZ reveals pedigree and selection history of tea varieties.</title>
        <authorList>
            <person name="Zhang W."/>
        </authorList>
    </citation>
    <scope>NUCLEOTIDE SEQUENCE [LARGE SCALE GENOMIC DNA]</scope>
    <source>
        <strain evidence="3">cv. G240</strain>
        <tissue evidence="2">Leaf</tissue>
    </source>
</reference>
<evidence type="ECO:0000313" key="3">
    <source>
        <dbReference type="Proteomes" id="UP000593564"/>
    </source>
</evidence>
<reference evidence="3" key="1">
    <citation type="journal article" date="2020" name="Nat. Commun.">
        <title>Genome assembly of wild tea tree DASZ reveals pedigree and selection history of tea varieties.</title>
        <authorList>
            <person name="Zhang W."/>
            <person name="Zhang Y."/>
            <person name="Qiu H."/>
            <person name="Guo Y."/>
            <person name="Wan H."/>
            <person name="Zhang X."/>
            <person name="Scossa F."/>
            <person name="Alseekh S."/>
            <person name="Zhang Q."/>
            <person name="Wang P."/>
            <person name="Xu L."/>
            <person name="Schmidt M.H."/>
            <person name="Jia X."/>
            <person name="Li D."/>
            <person name="Zhu A."/>
            <person name="Guo F."/>
            <person name="Chen W."/>
            <person name="Ni D."/>
            <person name="Usadel B."/>
            <person name="Fernie A.R."/>
            <person name="Wen W."/>
        </authorList>
    </citation>
    <scope>NUCLEOTIDE SEQUENCE [LARGE SCALE GENOMIC DNA]</scope>
    <source>
        <strain evidence="3">cv. G240</strain>
    </source>
</reference>
<dbReference type="EMBL" id="JACBKZ010000009">
    <property type="protein sequence ID" value="KAF5942207.1"/>
    <property type="molecule type" value="Genomic_DNA"/>
</dbReference>
<keyword evidence="3" id="KW-1185">Reference proteome</keyword>
<comment type="caution">
    <text evidence="2">The sequence shown here is derived from an EMBL/GenBank/DDBJ whole genome shotgun (WGS) entry which is preliminary data.</text>
</comment>
<dbReference type="InterPro" id="IPR038745">
    <property type="entry name" value="AT4G37440-like"/>
</dbReference>
<sequence length="505" mass="55962">MAPTEPSVETDLDSKLHSSAKVAAHNVNKNLLAKSSGKSLMCISNPEDAFIELEGEFDEQINAPEGDDDIRVAEAEDSDATDYSSSFGGTVSGTENCSGSSDAEVESCFYGDEGFGFDGFSSVFRMRKKKLTAHWKSFIRPLMWRCKWTELKIKEFQSQASKYSRELAAYDQRKQLELDQFTLENLGSKSLPFTFQSHGKKVMKRRKRKRVEDTTDMASYISQHNLFSYGENKKSDPDGTFVAEESGNPVFAEHNTTGHDKFGIHDDCSFRESKDINDSVEEIVQKIETMHCHVQRLKSRLVVVIAENGMKFSSSENLSHLVPCDGQTSSPRSPTFSVGNGDTTSLGALYNPNQQMSEYDFGDFVMPEIMVSSYGEASSVPDIIESTVSLLSSADVTVHQPQIGDSSEAIMDNVQIHNQAAEVERNTSKKIHNQTTEQHQEPEGSGQEESSNLSPVPALETDPIAKAATLHEESRLTSCLASEIHFPKSKRKRGERKAGSGGWNR</sequence>
<dbReference type="AlphaFoldDB" id="A0A7J7GP14"/>
<feature type="region of interest" description="Disordered" evidence="1">
    <location>
        <begin position="432"/>
        <end position="505"/>
    </location>
</feature>
<accession>A0A7J7GP14</accession>
<dbReference type="Proteomes" id="UP000593564">
    <property type="component" value="Unassembled WGS sequence"/>
</dbReference>
<dbReference type="PANTHER" id="PTHR34057">
    <property type="entry name" value="ELONGATION FACTOR"/>
    <property type="match status" value="1"/>
</dbReference>
<organism evidence="2 3">
    <name type="scientific">Camellia sinensis</name>
    <name type="common">Tea plant</name>
    <name type="synonym">Thea sinensis</name>
    <dbReference type="NCBI Taxonomy" id="4442"/>
    <lineage>
        <taxon>Eukaryota</taxon>
        <taxon>Viridiplantae</taxon>
        <taxon>Streptophyta</taxon>
        <taxon>Embryophyta</taxon>
        <taxon>Tracheophyta</taxon>
        <taxon>Spermatophyta</taxon>
        <taxon>Magnoliopsida</taxon>
        <taxon>eudicotyledons</taxon>
        <taxon>Gunneridae</taxon>
        <taxon>Pentapetalae</taxon>
        <taxon>asterids</taxon>
        <taxon>Ericales</taxon>
        <taxon>Theaceae</taxon>
        <taxon>Camellia</taxon>
    </lineage>
</organism>
<name>A0A7J7GP14_CAMSI</name>
<evidence type="ECO:0000313" key="2">
    <source>
        <dbReference type="EMBL" id="KAF5942207.1"/>
    </source>
</evidence>